<dbReference type="RefSeq" id="WP_272947407.1">
    <property type="nucleotide sequence ID" value="NZ_DF977003.1"/>
</dbReference>
<accession>A0A0U9HSJ0</accession>
<reference evidence="1" key="1">
    <citation type="journal article" date="2016" name="Genome Announc.">
        <title>Draft Genome Sequence of the Syntrophic Lactate-Degrading Bacterium Tepidanaerobacter syntrophicus JLT.</title>
        <authorList>
            <person name="Matsuura N."/>
            <person name="Ohashi A."/>
            <person name="Tourlousse D.M."/>
            <person name="Sekiguchi Y."/>
        </authorList>
    </citation>
    <scope>NUCLEOTIDE SEQUENCE [LARGE SCALE GENOMIC DNA]</scope>
    <source>
        <strain evidence="1">JL</strain>
    </source>
</reference>
<proteinExistence type="predicted"/>
<organism evidence="1">
    <name type="scientific">Tepidanaerobacter syntrophicus</name>
    <dbReference type="NCBI Taxonomy" id="224999"/>
    <lineage>
        <taxon>Bacteria</taxon>
        <taxon>Bacillati</taxon>
        <taxon>Bacillota</taxon>
        <taxon>Clostridia</taxon>
        <taxon>Thermosediminibacterales</taxon>
        <taxon>Tepidanaerobacteraceae</taxon>
        <taxon>Tepidanaerobacter</taxon>
    </lineage>
</organism>
<evidence type="ECO:0000313" key="1">
    <source>
        <dbReference type="EMBL" id="GAQ26039.1"/>
    </source>
</evidence>
<keyword evidence="2" id="KW-1185">Reference proteome</keyword>
<sequence>MLLVILYAFSNKKEQHPLIDSLATPAITNTSIKAISGRVDMKGI</sequence>
<protein>
    <submittedName>
        <fullName evidence="1">Uncharacterized protein</fullName>
    </submittedName>
</protein>
<gene>
    <name evidence="1" type="ORF">TSYNT_9295</name>
</gene>
<dbReference type="AlphaFoldDB" id="A0A0U9HSJ0"/>
<dbReference type="Proteomes" id="UP000062160">
    <property type="component" value="Unassembled WGS sequence"/>
</dbReference>
<evidence type="ECO:0000313" key="2">
    <source>
        <dbReference type="Proteomes" id="UP000062160"/>
    </source>
</evidence>
<dbReference type="EMBL" id="DF977003">
    <property type="protein sequence ID" value="GAQ26039.1"/>
    <property type="molecule type" value="Genomic_DNA"/>
</dbReference>
<name>A0A0U9HSJ0_9FIRM</name>